<dbReference type="GO" id="GO:0033540">
    <property type="term" value="P:fatty acid beta-oxidation using acyl-CoA oxidase"/>
    <property type="evidence" value="ECO:0007669"/>
    <property type="project" value="TreeGrafter"/>
</dbReference>
<dbReference type="SUPFAM" id="SSF47203">
    <property type="entry name" value="Acyl-CoA dehydrogenase C-terminal domain-like"/>
    <property type="match status" value="2"/>
</dbReference>
<comment type="caution">
    <text evidence="15">The sequence shown here is derived from an EMBL/GenBank/DDBJ whole genome shotgun (WGS) entry which is preliminary data.</text>
</comment>
<comment type="subcellular location">
    <subcellularLocation>
        <location evidence="2">Peroxisome</location>
    </subcellularLocation>
</comment>
<name>A0A7X5V7K5_9ACTN</name>
<organism evidence="15 16">
    <name type="scientific">Kribbella shirazensis</name>
    <dbReference type="NCBI Taxonomy" id="1105143"/>
    <lineage>
        <taxon>Bacteria</taxon>
        <taxon>Bacillati</taxon>
        <taxon>Actinomycetota</taxon>
        <taxon>Actinomycetes</taxon>
        <taxon>Propionibacteriales</taxon>
        <taxon>Kribbellaceae</taxon>
        <taxon>Kribbella</taxon>
    </lineage>
</organism>
<dbReference type="PIRSF" id="PIRSF000168">
    <property type="entry name" value="Acyl-CoA_oxidase"/>
    <property type="match status" value="1"/>
</dbReference>
<dbReference type="FunFam" id="1.20.140.10:FF:000010">
    <property type="entry name" value="Acyl-coenzyme A oxidase"/>
    <property type="match status" value="1"/>
</dbReference>
<dbReference type="InterPro" id="IPR037069">
    <property type="entry name" value="AcylCoA_DH/ox_N_sf"/>
</dbReference>
<evidence type="ECO:0000256" key="4">
    <source>
        <dbReference type="ARBA" id="ARBA00012870"/>
    </source>
</evidence>
<keyword evidence="9" id="KW-0443">Lipid metabolism</keyword>
<comment type="cofactor">
    <cofactor evidence="1">
        <name>FAD</name>
        <dbReference type="ChEBI" id="CHEBI:57692"/>
    </cofactor>
</comment>
<dbReference type="InterPro" id="IPR009100">
    <property type="entry name" value="AcylCoA_DH/oxidase_NM_dom_sf"/>
</dbReference>
<keyword evidence="10" id="KW-0576">Peroxisome</keyword>
<evidence type="ECO:0000256" key="6">
    <source>
        <dbReference type="ARBA" id="ARBA00022827"/>
    </source>
</evidence>
<dbReference type="Gene3D" id="2.40.110.10">
    <property type="entry name" value="Butyryl-CoA Dehydrogenase, subunit A, domain 2"/>
    <property type="match status" value="1"/>
</dbReference>
<dbReference type="InterPro" id="IPR046373">
    <property type="entry name" value="Acyl-CoA_Oxase/DH_mid-dom_sf"/>
</dbReference>
<dbReference type="EC" id="1.3.3.6" evidence="4"/>
<protein>
    <recommendedName>
        <fullName evidence="4">acyl-CoA oxidase</fullName>
        <ecNumber evidence="4">1.3.3.6</ecNumber>
    </recommendedName>
</protein>
<dbReference type="Pfam" id="PF02771">
    <property type="entry name" value="Acyl-CoA_dh_N"/>
    <property type="match status" value="1"/>
</dbReference>
<dbReference type="SUPFAM" id="SSF56645">
    <property type="entry name" value="Acyl-CoA dehydrogenase NM domain-like"/>
    <property type="match status" value="1"/>
</dbReference>
<dbReference type="GO" id="GO:0055088">
    <property type="term" value="P:lipid homeostasis"/>
    <property type="evidence" value="ECO:0007669"/>
    <property type="project" value="TreeGrafter"/>
</dbReference>
<evidence type="ECO:0000256" key="7">
    <source>
        <dbReference type="ARBA" id="ARBA00022832"/>
    </source>
</evidence>
<accession>A0A7X5V7K5</accession>
<feature type="domain" description="Acyl-CoA dehydrogenase/oxidase N-terminal" evidence="13">
    <location>
        <begin position="16"/>
        <end position="126"/>
    </location>
</feature>
<dbReference type="Gene3D" id="1.10.540.10">
    <property type="entry name" value="Acyl-CoA dehydrogenase/oxidase, N-terminal domain"/>
    <property type="match status" value="1"/>
</dbReference>
<dbReference type="InterPro" id="IPR012258">
    <property type="entry name" value="Acyl-CoA_oxidase"/>
</dbReference>
<feature type="domain" description="Acyl-CoA oxidase C-alpha1" evidence="14">
    <location>
        <begin position="275"/>
        <end position="433"/>
    </location>
</feature>
<proteinExistence type="inferred from homology"/>
<evidence type="ECO:0000259" key="11">
    <source>
        <dbReference type="Pfam" id="PF01756"/>
    </source>
</evidence>
<dbReference type="Pfam" id="PF01756">
    <property type="entry name" value="ACOX"/>
    <property type="match status" value="1"/>
</dbReference>
<dbReference type="InterPro" id="IPR036250">
    <property type="entry name" value="AcylCo_DH-like_C"/>
</dbReference>
<evidence type="ECO:0000256" key="9">
    <source>
        <dbReference type="ARBA" id="ARBA00023098"/>
    </source>
</evidence>
<evidence type="ECO:0000259" key="12">
    <source>
        <dbReference type="Pfam" id="PF02770"/>
    </source>
</evidence>
<dbReference type="Proteomes" id="UP000555407">
    <property type="component" value="Unassembled WGS sequence"/>
</dbReference>
<feature type="domain" description="Acyl-CoA oxidase/dehydrogenase middle" evidence="12">
    <location>
        <begin position="130"/>
        <end position="238"/>
    </location>
</feature>
<dbReference type="Pfam" id="PF02770">
    <property type="entry name" value="Acyl-CoA_dh_M"/>
    <property type="match status" value="1"/>
</dbReference>
<sequence length="640" mass="69365">MNTSAMRDYLDGPHKAARDVVRAGLAAHADLGDLAVRLPRDEYRDKVLDLLLQSAADGMPARGYPKEYGGEGDLGGFIAAFETLAFGDLSLMVKAGVQFGLFAGAILHLGTEKHHERYLADAVSGQLLGCFAMTETGHGSNVQALGTTATYDEDTDEFVVHTPTPAARKDYIGNAARHGRMAAVFAQLVVGGETHGVHCLLVPIRGADGEALPGVTLSDCGPKLGLNGVDNGRIVFDQFRVPRDALLDRYAQVDADGNYNSLIENPDRRFFTMLGTLVQGRVSVGGAAINASKVALTIAIRYGAQRRQFGAPGSDQEAILLDYRMHQRRLLPLLARTYALHFAQAELVDQFARVFNDDRDEHDRRALEAQAAGTKALGTWHATETIQMCREACGGAGYLAENRLATLKADTDVFTTFEGDNTVLLQLVAKGLLTDYRESFGKLDPLGTARFVAAQAVEIAVEKAALRPLIERLRDAVPNRGDSADPDAGLRDDDYHSGLLRFREEHMLAGVARRLKAGIDAGDDPFDVFNRCQDHVIAAGRAHVDRVVLEAFDSAVRNAPEEIRPRLRDLYDLHALATIEAERAWYLEHGRLSPGRSKAITALVNELCAAVRTAAVELVDAFGVPGSSVEVPMVVPSQHE</sequence>
<evidence type="ECO:0000313" key="16">
    <source>
        <dbReference type="Proteomes" id="UP000555407"/>
    </source>
</evidence>
<dbReference type="InterPro" id="IPR013786">
    <property type="entry name" value="AcylCoA_DH/ox_N"/>
</dbReference>
<dbReference type="Gene3D" id="1.20.140.10">
    <property type="entry name" value="Butyryl-CoA Dehydrogenase, subunit A, domain 3"/>
    <property type="match status" value="2"/>
</dbReference>
<keyword evidence="16" id="KW-1185">Reference proteome</keyword>
<keyword evidence="7" id="KW-0276">Fatty acid metabolism</keyword>
<dbReference type="InterPro" id="IPR002655">
    <property type="entry name" value="Acyl-CoA_oxidase_C"/>
</dbReference>
<evidence type="ECO:0000313" key="15">
    <source>
        <dbReference type="EMBL" id="NIK56095.1"/>
    </source>
</evidence>
<keyword evidence="8 15" id="KW-0560">Oxidoreductase</keyword>
<dbReference type="InterPro" id="IPR006091">
    <property type="entry name" value="Acyl-CoA_Oxase/DH_mid-dom"/>
</dbReference>
<comment type="similarity">
    <text evidence="3">Belongs to the acyl-CoA oxidase family.</text>
</comment>
<evidence type="ECO:0000256" key="8">
    <source>
        <dbReference type="ARBA" id="ARBA00023002"/>
    </source>
</evidence>
<evidence type="ECO:0000256" key="10">
    <source>
        <dbReference type="ARBA" id="ARBA00023140"/>
    </source>
</evidence>
<gene>
    <name evidence="15" type="ORF">BJY22_001812</name>
</gene>
<evidence type="ECO:0000259" key="13">
    <source>
        <dbReference type="Pfam" id="PF02771"/>
    </source>
</evidence>
<evidence type="ECO:0000256" key="2">
    <source>
        <dbReference type="ARBA" id="ARBA00004275"/>
    </source>
</evidence>
<dbReference type="GO" id="GO:0003997">
    <property type="term" value="F:acyl-CoA oxidase activity"/>
    <property type="evidence" value="ECO:0007669"/>
    <property type="project" value="UniProtKB-EC"/>
</dbReference>
<dbReference type="EMBL" id="JAASRO010000001">
    <property type="protein sequence ID" value="NIK56095.1"/>
    <property type="molecule type" value="Genomic_DNA"/>
</dbReference>
<feature type="domain" description="Acyl-CoA oxidase C-terminal" evidence="11">
    <location>
        <begin position="505"/>
        <end position="625"/>
    </location>
</feature>
<dbReference type="FunFam" id="2.40.110.10:FF:000005">
    <property type="entry name" value="Acyl-coenzyme A oxidase"/>
    <property type="match status" value="1"/>
</dbReference>
<reference evidence="15 16" key="1">
    <citation type="submission" date="2020-03" db="EMBL/GenBank/DDBJ databases">
        <title>Sequencing the genomes of 1000 actinobacteria strains.</title>
        <authorList>
            <person name="Klenk H.-P."/>
        </authorList>
    </citation>
    <scope>NUCLEOTIDE SEQUENCE [LARGE SCALE GENOMIC DNA]</scope>
    <source>
        <strain evidence="15 16">DSM 45490</strain>
    </source>
</reference>
<keyword evidence="5" id="KW-0285">Flavoprotein</keyword>
<dbReference type="FunFam" id="1.20.140.10:FF:000007">
    <property type="entry name" value="Acyl-coenzyme A oxidase"/>
    <property type="match status" value="1"/>
</dbReference>
<dbReference type="RefSeq" id="WP_167205237.1">
    <property type="nucleotide sequence ID" value="NZ_JAASRO010000001.1"/>
</dbReference>
<dbReference type="GO" id="GO:0071949">
    <property type="term" value="F:FAD binding"/>
    <property type="evidence" value="ECO:0007669"/>
    <property type="project" value="InterPro"/>
</dbReference>
<dbReference type="Pfam" id="PF22924">
    <property type="entry name" value="ACOX_C_alpha1"/>
    <property type="match status" value="1"/>
</dbReference>
<evidence type="ECO:0000256" key="5">
    <source>
        <dbReference type="ARBA" id="ARBA00022630"/>
    </source>
</evidence>
<evidence type="ECO:0000259" key="14">
    <source>
        <dbReference type="Pfam" id="PF22924"/>
    </source>
</evidence>
<dbReference type="AlphaFoldDB" id="A0A7X5V7K5"/>
<evidence type="ECO:0000256" key="3">
    <source>
        <dbReference type="ARBA" id="ARBA00006288"/>
    </source>
</evidence>
<dbReference type="GO" id="GO:0005504">
    <property type="term" value="F:fatty acid binding"/>
    <property type="evidence" value="ECO:0007669"/>
    <property type="project" value="TreeGrafter"/>
</dbReference>
<dbReference type="PANTHER" id="PTHR10909">
    <property type="entry name" value="ELECTRON TRANSPORT OXIDOREDUCTASE"/>
    <property type="match status" value="1"/>
</dbReference>
<dbReference type="InterPro" id="IPR055060">
    <property type="entry name" value="ACOX_C_alpha1"/>
</dbReference>
<evidence type="ECO:0000256" key="1">
    <source>
        <dbReference type="ARBA" id="ARBA00001974"/>
    </source>
</evidence>
<keyword evidence="6" id="KW-0274">FAD</keyword>